<dbReference type="PROSITE" id="PS50995">
    <property type="entry name" value="HTH_MARR_2"/>
    <property type="match status" value="1"/>
</dbReference>
<dbReference type="STRING" id="408074.SAMN05660909_02634"/>
<name>A0A1H4CHC8_9BACT</name>
<protein>
    <submittedName>
        <fullName evidence="4">Transcriptional regulator, MarR family with acetyltransferase activity</fullName>
    </submittedName>
</protein>
<feature type="domain" description="HTH marR-type" evidence="2">
    <location>
        <begin position="18"/>
        <end position="156"/>
    </location>
</feature>
<dbReference type="InterPro" id="IPR050769">
    <property type="entry name" value="NAT_camello-type"/>
</dbReference>
<feature type="domain" description="N-acetyltransferase" evidence="3">
    <location>
        <begin position="177"/>
        <end position="324"/>
    </location>
</feature>
<gene>
    <name evidence="4" type="ORF">SAMN05660909_02634</name>
</gene>
<dbReference type="Pfam" id="PF00583">
    <property type="entry name" value="Acetyltransf_1"/>
    <property type="match status" value="1"/>
</dbReference>
<dbReference type="EMBL" id="FNRL01000010">
    <property type="protein sequence ID" value="SEA59723.1"/>
    <property type="molecule type" value="Genomic_DNA"/>
</dbReference>
<dbReference type="InterPro" id="IPR000835">
    <property type="entry name" value="HTH_MarR-typ"/>
</dbReference>
<dbReference type="PANTHER" id="PTHR13947:SF37">
    <property type="entry name" value="LD18367P"/>
    <property type="match status" value="1"/>
</dbReference>
<dbReference type="SUPFAM" id="SSF46785">
    <property type="entry name" value="Winged helix' DNA-binding domain"/>
    <property type="match status" value="1"/>
</dbReference>
<dbReference type="GO" id="GO:0008080">
    <property type="term" value="F:N-acetyltransferase activity"/>
    <property type="evidence" value="ECO:0007669"/>
    <property type="project" value="InterPro"/>
</dbReference>
<dbReference type="PROSITE" id="PS51186">
    <property type="entry name" value="GNAT"/>
    <property type="match status" value="1"/>
</dbReference>
<sequence>MSSVLVILPDKQFPMSPNTQVIQDIRSFNRFYTKTIGLLNQHILESDLSLSEVRVLYEIGQQARATASQLVTSLQMDAGYLSRMLKKFEKKGWLIRQQSNMDGRTFFIQLSAAGKRLIAGLNERSDNEIQRLIEPLTEAQQLQVTKAMQSVQQLLTDPSSQALPEVTIRHNLLPGDVGYLIYLHGVLYAKESGYNLEFESYVCKTFYEFLPGYNPAKDRIFLAIANGQIVGSIAIAASSRHLVQLRWFLVHPDYRGQGLGKRLLNEAISFCKEKHYQKIYLLTTSMQQTAITLYTKTGFRKTGEKFLKQWGQELYEQRYDMELV</sequence>
<organism evidence="4 5">
    <name type="scientific">Chitinophaga terrae</name>
    <name type="common">ex Kim and Jung 2007</name>
    <dbReference type="NCBI Taxonomy" id="408074"/>
    <lineage>
        <taxon>Bacteria</taxon>
        <taxon>Pseudomonadati</taxon>
        <taxon>Bacteroidota</taxon>
        <taxon>Chitinophagia</taxon>
        <taxon>Chitinophagales</taxon>
        <taxon>Chitinophagaceae</taxon>
        <taxon>Chitinophaga</taxon>
    </lineage>
</organism>
<dbReference type="Proteomes" id="UP000199656">
    <property type="component" value="Unassembled WGS sequence"/>
</dbReference>
<accession>A0A1H4CHC8</accession>
<dbReference type="AlphaFoldDB" id="A0A1H4CHC8"/>
<dbReference type="Pfam" id="PF01047">
    <property type="entry name" value="MarR"/>
    <property type="match status" value="1"/>
</dbReference>
<dbReference type="PANTHER" id="PTHR13947">
    <property type="entry name" value="GNAT FAMILY N-ACETYLTRANSFERASE"/>
    <property type="match status" value="1"/>
</dbReference>
<dbReference type="InterPro" id="IPR036388">
    <property type="entry name" value="WH-like_DNA-bd_sf"/>
</dbReference>
<dbReference type="CDD" id="cd04301">
    <property type="entry name" value="NAT_SF"/>
    <property type="match status" value="1"/>
</dbReference>
<dbReference type="InterPro" id="IPR016181">
    <property type="entry name" value="Acyl_CoA_acyltransferase"/>
</dbReference>
<reference evidence="5" key="1">
    <citation type="submission" date="2016-10" db="EMBL/GenBank/DDBJ databases">
        <authorList>
            <person name="Varghese N."/>
            <person name="Submissions S."/>
        </authorList>
    </citation>
    <scope>NUCLEOTIDE SEQUENCE [LARGE SCALE GENOMIC DNA]</scope>
    <source>
        <strain evidence="5">DSM 23920</strain>
    </source>
</reference>
<evidence type="ECO:0000313" key="5">
    <source>
        <dbReference type="Proteomes" id="UP000199656"/>
    </source>
</evidence>
<dbReference type="Gene3D" id="1.10.10.10">
    <property type="entry name" value="Winged helix-like DNA-binding domain superfamily/Winged helix DNA-binding domain"/>
    <property type="match status" value="1"/>
</dbReference>
<dbReference type="SMART" id="SM00347">
    <property type="entry name" value="HTH_MARR"/>
    <property type="match status" value="1"/>
</dbReference>
<dbReference type="SUPFAM" id="SSF55729">
    <property type="entry name" value="Acyl-CoA N-acyltransferases (Nat)"/>
    <property type="match status" value="1"/>
</dbReference>
<proteinExistence type="predicted"/>
<keyword evidence="1 4" id="KW-0808">Transferase</keyword>
<dbReference type="Gene3D" id="3.40.630.30">
    <property type="match status" value="1"/>
</dbReference>
<dbReference type="GO" id="GO:0003700">
    <property type="term" value="F:DNA-binding transcription factor activity"/>
    <property type="evidence" value="ECO:0007669"/>
    <property type="project" value="InterPro"/>
</dbReference>
<dbReference type="InterPro" id="IPR036390">
    <property type="entry name" value="WH_DNA-bd_sf"/>
</dbReference>
<dbReference type="InterPro" id="IPR000182">
    <property type="entry name" value="GNAT_dom"/>
</dbReference>
<keyword evidence="5" id="KW-1185">Reference proteome</keyword>
<evidence type="ECO:0000259" key="2">
    <source>
        <dbReference type="PROSITE" id="PS50995"/>
    </source>
</evidence>
<evidence type="ECO:0000256" key="1">
    <source>
        <dbReference type="ARBA" id="ARBA00022679"/>
    </source>
</evidence>
<evidence type="ECO:0000259" key="3">
    <source>
        <dbReference type="PROSITE" id="PS51186"/>
    </source>
</evidence>
<evidence type="ECO:0000313" key="4">
    <source>
        <dbReference type="EMBL" id="SEA59723.1"/>
    </source>
</evidence>